<dbReference type="RefSeq" id="WP_179490399.1">
    <property type="nucleotide sequence ID" value="NZ_JACCBV010000001.1"/>
</dbReference>
<keyword evidence="3" id="KW-0285">Flavoprotein</keyword>
<dbReference type="InterPro" id="IPR000073">
    <property type="entry name" value="AB_hydrolase_1"/>
</dbReference>
<sequence>MTAPTTVTPAVRYRNEVHFFTADDGTPLTLIHVRGESEPAKGPVLLVHGAGMRAEMFRPPGVRSIVDELVAAGWDVWMLNWRGSLDLDPLPWTLDDVAGHDIPSAVREVVARTGAGSVKIVAHCQGAAASSMAAVAGLIPEVDVVVASGASLHPVLPRATKAKLHVLRRVLHHRSPYIDVAWGDGPERGVALLTRNAVRLWHTECRNPGCNMASFALGSGHPALWKHENLTDATHDWLRTEFGKIPFSFYAQLAASDRAGQFVAVHPANGLPRRFADAPPKTDARFALFAGAESRAFLPEAQKATFDHLERHHPGRNALHVIPGYRYTDLFIGKRAHVDVFPLMLAELER</sequence>
<evidence type="ECO:0000313" key="8">
    <source>
        <dbReference type="Proteomes" id="UP000576969"/>
    </source>
</evidence>
<keyword evidence="5" id="KW-0560">Oxidoreductase</keyword>
<dbReference type="InterPro" id="IPR029058">
    <property type="entry name" value="AB_hydrolase_fold"/>
</dbReference>
<evidence type="ECO:0000256" key="2">
    <source>
        <dbReference type="ARBA" id="ARBA00010790"/>
    </source>
</evidence>
<protein>
    <submittedName>
        <fullName evidence="7">Pimeloyl-ACP methyl ester carboxylesterase</fullName>
    </submittedName>
</protein>
<comment type="similarity">
    <text evidence="2">Belongs to the GMC oxidoreductase family.</text>
</comment>
<comment type="caution">
    <text evidence="7">The sequence shown here is derived from an EMBL/GenBank/DDBJ whole genome shotgun (WGS) entry which is preliminary data.</text>
</comment>
<organism evidence="7 8">
    <name type="scientific">Microbacterium immunditiarum</name>
    <dbReference type="NCBI Taxonomy" id="337480"/>
    <lineage>
        <taxon>Bacteria</taxon>
        <taxon>Bacillati</taxon>
        <taxon>Actinomycetota</taxon>
        <taxon>Actinomycetes</taxon>
        <taxon>Micrococcales</taxon>
        <taxon>Microbacteriaceae</taxon>
        <taxon>Microbacterium</taxon>
    </lineage>
</organism>
<proteinExistence type="inferred from homology"/>
<dbReference type="AlphaFoldDB" id="A0A7Y9GRU5"/>
<dbReference type="GO" id="GO:0016491">
    <property type="term" value="F:oxidoreductase activity"/>
    <property type="evidence" value="ECO:0007669"/>
    <property type="project" value="UniProtKB-KW"/>
</dbReference>
<evidence type="ECO:0000259" key="6">
    <source>
        <dbReference type="Pfam" id="PF00561"/>
    </source>
</evidence>
<dbReference type="PANTHER" id="PTHR47470:SF1">
    <property type="entry name" value="FAD-DEPENDENT OXIDOREDUCTASE 2 FAD BINDING DOMAIN-CONTAINING PROTEIN"/>
    <property type="match status" value="1"/>
</dbReference>
<evidence type="ECO:0000313" key="7">
    <source>
        <dbReference type="EMBL" id="NYE20435.1"/>
    </source>
</evidence>
<comment type="cofactor">
    <cofactor evidence="1">
        <name>FAD</name>
        <dbReference type="ChEBI" id="CHEBI:57692"/>
    </cofactor>
</comment>
<dbReference type="Proteomes" id="UP000576969">
    <property type="component" value="Unassembled WGS sequence"/>
</dbReference>
<dbReference type="SUPFAM" id="SSF53474">
    <property type="entry name" value="alpha/beta-Hydrolases"/>
    <property type="match status" value="1"/>
</dbReference>
<dbReference type="Gene3D" id="3.40.50.1820">
    <property type="entry name" value="alpha/beta hydrolase"/>
    <property type="match status" value="1"/>
</dbReference>
<feature type="domain" description="AB hydrolase-1" evidence="6">
    <location>
        <begin position="43"/>
        <end position="150"/>
    </location>
</feature>
<name>A0A7Y9GRU5_9MICO</name>
<keyword evidence="4" id="KW-0274">FAD</keyword>
<dbReference type="InterPro" id="IPR052542">
    <property type="entry name" value="Cholesterol_Oxidase"/>
</dbReference>
<dbReference type="Pfam" id="PF00561">
    <property type="entry name" value="Abhydrolase_1"/>
    <property type="match status" value="1"/>
</dbReference>
<dbReference type="PANTHER" id="PTHR47470">
    <property type="entry name" value="CHOLESTEROL OXIDASE"/>
    <property type="match status" value="1"/>
</dbReference>
<keyword evidence="8" id="KW-1185">Reference proteome</keyword>
<dbReference type="EMBL" id="JACCBV010000001">
    <property type="protein sequence ID" value="NYE20435.1"/>
    <property type="molecule type" value="Genomic_DNA"/>
</dbReference>
<gene>
    <name evidence="7" type="ORF">BJ991_002463</name>
</gene>
<evidence type="ECO:0000256" key="5">
    <source>
        <dbReference type="ARBA" id="ARBA00023002"/>
    </source>
</evidence>
<evidence type="ECO:0000256" key="4">
    <source>
        <dbReference type="ARBA" id="ARBA00022827"/>
    </source>
</evidence>
<reference evidence="7 8" key="1">
    <citation type="submission" date="2020-07" db="EMBL/GenBank/DDBJ databases">
        <title>Sequencing the genomes of 1000 actinobacteria strains.</title>
        <authorList>
            <person name="Klenk H.-P."/>
        </authorList>
    </citation>
    <scope>NUCLEOTIDE SEQUENCE [LARGE SCALE GENOMIC DNA]</scope>
    <source>
        <strain evidence="7 8">DSM 24662</strain>
    </source>
</reference>
<accession>A0A7Y9GRU5</accession>
<evidence type="ECO:0000256" key="3">
    <source>
        <dbReference type="ARBA" id="ARBA00022630"/>
    </source>
</evidence>
<evidence type="ECO:0000256" key="1">
    <source>
        <dbReference type="ARBA" id="ARBA00001974"/>
    </source>
</evidence>